<evidence type="ECO:0000256" key="7">
    <source>
        <dbReference type="ARBA" id="ARBA00023242"/>
    </source>
</evidence>
<dbReference type="SUPFAM" id="SSF57701">
    <property type="entry name" value="Zn2/Cys6 DNA-binding domain"/>
    <property type="match status" value="1"/>
</dbReference>
<feature type="region of interest" description="Disordered" evidence="8">
    <location>
        <begin position="772"/>
        <end position="813"/>
    </location>
</feature>
<dbReference type="GO" id="GO:0008270">
    <property type="term" value="F:zinc ion binding"/>
    <property type="evidence" value="ECO:0007669"/>
    <property type="project" value="InterPro"/>
</dbReference>
<feature type="domain" description="Zn(2)-C6 fungal-type" evidence="9">
    <location>
        <begin position="17"/>
        <end position="46"/>
    </location>
</feature>
<feature type="compositionally biased region" description="Polar residues" evidence="8">
    <location>
        <begin position="859"/>
        <end position="885"/>
    </location>
</feature>
<dbReference type="GO" id="GO:0005634">
    <property type="term" value="C:nucleus"/>
    <property type="evidence" value="ECO:0007669"/>
    <property type="project" value="UniProtKB-SubCell"/>
</dbReference>
<dbReference type="CDD" id="cd00067">
    <property type="entry name" value="GAL4"/>
    <property type="match status" value="1"/>
</dbReference>
<evidence type="ECO:0000256" key="5">
    <source>
        <dbReference type="ARBA" id="ARBA00023125"/>
    </source>
</evidence>
<dbReference type="CDD" id="cd12148">
    <property type="entry name" value="fungal_TF_MHR"/>
    <property type="match status" value="1"/>
</dbReference>
<feature type="region of interest" description="Disordered" evidence="8">
    <location>
        <begin position="645"/>
        <end position="716"/>
    </location>
</feature>
<dbReference type="Pfam" id="PF04082">
    <property type="entry name" value="Fungal_trans"/>
    <property type="match status" value="1"/>
</dbReference>
<feature type="compositionally biased region" description="Low complexity" evidence="8">
    <location>
        <begin position="794"/>
        <end position="812"/>
    </location>
</feature>
<keyword evidence="3" id="KW-0862">Zinc</keyword>
<feature type="region of interest" description="Disordered" evidence="8">
    <location>
        <begin position="55"/>
        <end position="102"/>
    </location>
</feature>
<gene>
    <name evidence="10" type="ORF">INT45_003654</name>
</gene>
<evidence type="ECO:0000256" key="2">
    <source>
        <dbReference type="ARBA" id="ARBA00022723"/>
    </source>
</evidence>
<dbReference type="Pfam" id="PF00172">
    <property type="entry name" value="Zn_clus"/>
    <property type="match status" value="1"/>
</dbReference>
<accession>A0A8H7RYR6</accession>
<feature type="compositionally biased region" description="Low complexity" evidence="8">
    <location>
        <begin position="448"/>
        <end position="463"/>
    </location>
</feature>
<feature type="region of interest" description="Disordered" evidence="8">
    <location>
        <begin position="859"/>
        <end position="919"/>
    </location>
</feature>
<keyword evidence="11" id="KW-1185">Reference proteome</keyword>
<dbReference type="InterPro" id="IPR051615">
    <property type="entry name" value="Transcr_Regulatory_Elem"/>
</dbReference>
<proteinExistence type="predicted"/>
<comment type="subcellular location">
    <subcellularLocation>
        <location evidence="1">Nucleus</location>
    </subcellularLocation>
</comment>
<dbReference type="SMART" id="SM00066">
    <property type="entry name" value="GAL4"/>
    <property type="match status" value="1"/>
</dbReference>
<dbReference type="SMART" id="SM00906">
    <property type="entry name" value="Fungal_trans"/>
    <property type="match status" value="1"/>
</dbReference>
<feature type="compositionally biased region" description="Polar residues" evidence="8">
    <location>
        <begin position="690"/>
        <end position="704"/>
    </location>
</feature>
<keyword evidence="6" id="KW-0804">Transcription</keyword>
<dbReference type="EMBL" id="JAEPRB010000238">
    <property type="protein sequence ID" value="KAG2218311.1"/>
    <property type="molecule type" value="Genomic_DNA"/>
</dbReference>
<evidence type="ECO:0000313" key="11">
    <source>
        <dbReference type="Proteomes" id="UP000646827"/>
    </source>
</evidence>
<dbReference type="InterPro" id="IPR007219">
    <property type="entry name" value="XnlR_reg_dom"/>
</dbReference>
<feature type="compositionally biased region" description="Low complexity" evidence="8">
    <location>
        <begin position="428"/>
        <end position="440"/>
    </location>
</feature>
<dbReference type="AlphaFoldDB" id="A0A8H7RYR6"/>
<dbReference type="GO" id="GO:0006351">
    <property type="term" value="P:DNA-templated transcription"/>
    <property type="evidence" value="ECO:0007669"/>
    <property type="project" value="InterPro"/>
</dbReference>
<dbReference type="GO" id="GO:0000981">
    <property type="term" value="F:DNA-binding transcription factor activity, RNA polymerase II-specific"/>
    <property type="evidence" value="ECO:0007669"/>
    <property type="project" value="InterPro"/>
</dbReference>
<feature type="compositionally biased region" description="Polar residues" evidence="8">
    <location>
        <begin position="74"/>
        <end position="102"/>
    </location>
</feature>
<dbReference type="PANTHER" id="PTHR31313">
    <property type="entry name" value="TY1 ENHANCER ACTIVATOR"/>
    <property type="match status" value="1"/>
</dbReference>
<evidence type="ECO:0000313" key="10">
    <source>
        <dbReference type="EMBL" id="KAG2218311.1"/>
    </source>
</evidence>
<protein>
    <recommendedName>
        <fullName evidence="9">Zn(2)-C6 fungal-type domain-containing protein</fullName>
    </recommendedName>
</protein>
<dbReference type="PANTHER" id="PTHR31313:SF81">
    <property type="entry name" value="TY1 ENHANCER ACTIVATOR"/>
    <property type="match status" value="1"/>
</dbReference>
<dbReference type="Gene3D" id="4.10.240.10">
    <property type="entry name" value="Zn(2)-C6 fungal-type DNA-binding domain"/>
    <property type="match status" value="1"/>
</dbReference>
<keyword evidence="2" id="KW-0479">Metal-binding</keyword>
<dbReference type="InterPro" id="IPR036864">
    <property type="entry name" value="Zn2-C6_fun-type_DNA-bd_sf"/>
</dbReference>
<feature type="compositionally biased region" description="Low complexity" evidence="8">
    <location>
        <begin position="729"/>
        <end position="741"/>
    </location>
</feature>
<comment type="caution">
    <text evidence="10">The sequence shown here is derived from an EMBL/GenBank/DDBJ whole genome shotgun (WGS) entry which is preliminary data.</text>
</comment>
<keyword evidence="7" id="KW-0539">Nucleus</keyword>
<feature type="compositionally biased region" description="Low complexity" evidence="8">
    <location>
        <begin position="645"/>
        <end position="684"/>
    </location>
</feature>
<dbReference type="Proteomes" id="UP000646827">
    <property type="component" value="Unassembled WGS sequence"/>
</dbReference>
<keyword evidence="4" id="KW-0805">Transcription regulation</keyword>
<feature type="region of interest" description="Disordered" evidence="8">
    <location>
        <begin position="428"/>
        <end position="466"/>
    </location>
</feature>
<evidence type="ECO:0000256" key="3">
    <source>
        <dbReference type="ARBA" id="ARBA00022833"/>
    </source>
</evidence>
<keyword evidence="5" id="KW-0238">DNA-binding</keyword>
<evidence type="ECO:0000256" key="8">
    <source>
        <dbReference type="SAM" id="MobiDB-lite"/>
    </source>
</evidence>
<evidence type="ECO:0000256" key="4">
    <source>
        <dbReference type="ARBA" id="ARBA00023015"/>
    </source>
</evidence>
<feature type="region of interest" description="Disordered" evidence="8">
    <location>
        <begin position="120"/>
        <end position="140"/>
    </location>
</feature>
<dbReference type="OrthoDB" id="2406834at2759"/>
<dbReference type="GO" id="GO:0003677">
    <property type="term" value="F:DNA binding"/>
    <property type="evidence" value="ECO:0007669"/>
    <property type="project" value="UniProtKB-KW"/>
</dbReference>
<dbReference type="InterPro" id="IPR001138">
    <property type="entry name" value="Zn2Cys6_DnaBD"/>
</dbReference>
<evidence type="ECO:0000259" key="9">
    <source>
        <dbReference type="PROSITE" id="PS50048"/>
    </source>
</evidence>
<sequence>MNSARDSRHKRLKVGRACYTCRAKKIKCDGLRPCMQCKARNRPCTFYKDGSFDPDQETQEDTLHHRQPHLQSDHVPTNSTEPSLSTSASTINTTSDQYHPNNDLENPAEPCYLFADTKDGNTIRSKRRGPPLESRTSNTLASLGEGLRKVSLYDKHTGKTFVDAEPYGSFIKWIVEPPLPSRYSGSIEMPSKESQMEMLELFFRENYEVLPIIPQRYFFEQLRCKGPIITPLLLNAIYAQTSRYLDTSKYPDLPKPEVFFHRAKRLLDDFLDGPRISTVVALCYMSLYEPSPSTHRSGSPFCRSWIYSGMAYRMCLELGLHNQTNISKDLTREEIELRKRVFWSCYCLDKVQSGGWERPWMISKKFALVDIPVGLPDDDADEKLIIENLKHKIKFAQICEDTLLYVNEHLMNTSNHCNLITPYTDTSNSSFHSDRSSNSNDHSDKKNSSNSNSNSNGNGNGNANDKEKLETFQNSFSDFVRSLPPELQWTPTSSLSVDEVLRLPPPRPMVMHLHLVFNQCILDQLFRSPNNAYNQFQRRIMATCITQLVHFICERPASIVKYDLIIHSLLSAIKVHVRHLYNSDIGIARQSWIMFDRSILSIHKLRRYASIPNSAKFLQQLGSTGEGYELPNEVMETIEAAAGQIPSPLPLQSPLEQQQQQQQQQQNHQQTSQQHHFDNGQQQQQHHRTSSGGSPVVLSSTSTPRPIIPMVTSDMTSSDGVLDRMYIDQQQQQQQQTHPQQSFVSLPDTPGISGLPAHSKENNDYVVMSMNHHHHQQPHQSHPQNQGWAAGGVSATPLLQSSSSPSPSSQATIHGSIIMNPMTLHQHHNHHQQQGGLMSPSLASTRKTTTEQLIQLHNPNDFNMGKYTTSPSTTTSGILFNNPSVQPLPPSHSHLPIPEHQHHQQQQQQQQRTLWHYQD</sequence>
<name>A0A8H7RYR6_9FUNG</name>
<feature type="region of interest" description="Disordered" evidence="8">
    <location>
        <begin position="729"/>
        <end position="759"/>
    </location>
</feature>
<organism evidence="10 11">
    <name type="scientific">Circinella minor</name>
    <dbReference type="NCBI Taxonomy" id="1195481"/>
    <lineage>
        <taxon>Eukaryota</taxon>
        <taxon>Fungi</taxon>
        <taxon>Fungi incertae sedis</taxon>
        <taxon>Mucoromycota</taxon>
        <taxon>Mucoromycotina</taxon>
        <taxon>Mucoromycetes</taxon>
        <taxon>Mucorales</taxon>
        <taxon>Lichtheimiaceae</taxon>
        <taxon>Circinella</taxon>
    </lineage>
</organism>
<reference evidence="10 11" key="1">
    <citation type="submission" date="2020-12" db="EMBL/GenBank/DDBJ databases">
        <title>Metabolic potential, ecology and presence of endohyphal bacteria is reflected in genomic diversity of Mucoromycotina.</title>
        <authorList>
            <person name="Muszewska A."/>
            <person name="Okrasinska A."/>
            <person name="Steczkiewicz K."/>
            <person name="Drgas O."/>
            <person name="Orlowska M."/>
            <person name="Perlinska-Lenart U."/>
            <person name="Aleksandrzak-Piekarczyk T."/>
            <person name="Szatraj K."/>
            <person name="Zielenkiewicz U."/>
            <person name="Pilsyk S."/>
            <person name="Malc E."/>
            <person name="Mieczkowski P."/>
            <person name="Kruszewska J.S."/>
            <person name="Biernat P."/>
            <person name="Pawlowska J."/>
        </authorList>
    </citation>
    <scope>NUCLEOTIDE SEQUENCE [LARGE SCALE GENOMIC DNA]</scope>
    <source>
        <strain evidence="10 11">CBS 142.35</strain>
    </source>
</reference>
<dbReference type="PROSITE" id="PS50048">
    <property type="entry name" value="ZN2_CY6_FUNGAL_2"/>
    <property type="match status" value="1"/>
</dbReference>
<evidence type="ECO:0000256" key="6">
    <source>
        <dbReference type="ARBA" id="ARBA00023163"/>
    </source>
</evidence>
<evidence type="ECO:0000256" key="1">
    <source>
        <dbReference type="ARBA" id="ARBA00004123"/>
    </source>
</evidence>
<dbReference type="PROSITE" id="PS00463">
    <property type="entry name" value="ZN2_CY6_FUNGAL_1"/>
    <property type="match status" value="1"/>
</dbReference>